<name>A0ABT4VHU6_9HELI</name>
<gene>
    <name evidence="1" type="ORF">PF021_08030</name>
</gene>
<protein>
    <recommendedName>
        <fullName evidence="3">STAS domain-containing protein</fullName>
    </recommendedName>
</protein>
<comment type="caution">
    <text evidence="1">The sequence shown here is derived from an EMBL/GenBank/DDBJ whole genome shotgun (WGS) entry which is preliminary data.</text>
</comment>
<organism evidence="1 2">
    <name type="scientific">Helicobacter ibis</name>
    <dbReference type="NCBI Taxonomy" id="2962633"/>
    <lineage>
        <taxon>Bacteria</taxon>
        <taxon>Pseudomonadati</taxon>
        <taxon>Campylobacterota</taxon>
        <taxon>Epsilonproteobacteria</taxon>
        <taxon>Campylobacterales</taxon>
        <taxon>Helicobacteraceae</taxon>
        <taxon>Helicobacter</taxon>
    </lineage>
</organism>
<evidence type="ECO:0000313" key="2">
    <source>
        <dbReference type="Proteomes" id="UP001210261"/>
    </source>
</evidence>
<dbReference type="Proteomes" id="UP001210261">
    <property type="component" value="Unassembled WGS sequence"/>
</dbReference>
<dbReference type="EMBL" id="JAQHXR010000007">
    <property type="protein sequence ID" value="MDA3969611.1"/>
    <property type="molecule type" value="Genomic_DNA"/>
</dbReference>
<dbReference type="RefSeq" id="WP_271021972.1">
    <property type="nucleotide sequence ID" value="NZ_JAQHXR010000007.1"/>
</dbReference>
<sequence>MRIEKIQDNAFMLRGKIKEISDYHDIKALIEKMRKNGINEVYFGIPQAKEISFYILGYWLKLARKNDFKLHLFIESPLLYSNIVKLGFSEFLEVIDGRLEEYIQPI</sequence>
<evidence type="ECO:0000313" key="1">
    <source>
        <dbReference type="EMBL" id="MDA3969611.1"/>
    </source>
</evidence>
<keyword evidence="2" id="KW-1185">Reference proteome</keyword>
<reference evidence="1 2" key="1">
    <citation type="submission" date="2023-01" db="EMBL/GenBank/DDBJ databases">
        <title>Description of Helicobacter ibis sp. nov. isolated from faecal droppings of black-faced ibis (Theristicus melanopis).</title>
        <authorList>
            <person name="Lopez-Cantillo M."/>
            <person name="Vidal-Veuthey B."/>
            <person name="Mella A."/>
            <person name="De La Haba R."/>
            <person name="Collado L."/>
        </authorList>
    </citation>
    <scope>NUCLEOTIDE SEQUENCE [LARGE SCALE GENOMIC DNA]</scope>
    <source>
        <strain evidence="1 2">A82</strain>
    </source>
</reference>
<evidence type="ECO:0008006" key="3">
    <source>
        <dbReference type="Google" id="ProtNLM"/>
    </source>
</evidence>
<accession>A0ABT4VHU6</accession>
<proteinExistence type="predicted"/>